<dbReference type="InterPro" id="IPR009056">
    <property type="entry name" value="Cyt_c-like_dom"/>
</dbReference>
<keyword evidence="7" id="KW-0732">Signal</keyword>
<evidence type="ECO:0000256" key="6">
    <source>
        <dbReference type="PROSITE-ProRule" id="PRU00433"/>
    </source>
</evidence>
<dbReference type="AlphaFoldDB" id="A0A128F7A1"/>
<dbReference type="GO" id="GO:0046872">
    <property type="term" value="F:metal ion binding"/>
    <property type="evidence" value="ECO:0007669"/>
    <property type="project" value="UniProtKB-KW"/>
</dbReference>
<name>A0A128F7A1_9GAMM</name>
<dbReference type="SUPFAM" id="SSF46626">
    <property type="entry name" value="Cytochrome c"/>
    <property type="match status" value="1"/>
</dbReference>
<keyword evidence="4" id="KW-0249">Electron transport</keyword>
<dbReference type="PANTHER" id="PTHR37823:SF1">
    <property type="entry name" value="CYTOCHROME C-553-LIKE"/>
    <property type="match status" value="1"/>
</dbReference>
<feature type="domain" description="Cytochrome c" evidence="8">
    <location>
        <begin position="180"/>
        <end position="263"/>
    </location>
</feature>
<dbReference type="InterPro" id="IPR051811">
    <property type="entry name" value="Cytochrome_c550/c551-like"/>
</dbReference>
<keyword evidence="2 6" id="KW-0349">Heme</keyword>
<keyword evidence="10" id="KW-1185">Reference proteome</keyword>
<feature type="chain" id="PRO_5007282136" evidence="7">
    <location>
        <begin position="20"/>
        <end position="273"/>
    </location>
</feature>
<protein>
    <submittedName>
        <fullName evidence="9">Cytochrome c</fullName>
    </submittedName>
</protein>
<organism evidence="9 10">
    <name type="scientific">Grimontia celer</name>
    <dbReference type="NCBI Taxonomy" id="1796497"/>
    <lineage>
        <taxon>Bacteria</taxon>
        <taxon>Pseudomonadati</taxon>
        <taxon>Pseudomonadota</taxon>
        <taxon>Gammaproteobacteria</taxon>
        <taxon>Vibrionales</taxon>
        <taxon>Vibrionaceae</taxon>
        <taxon>Grimontia</taxon>
    </lineage>
</organism>
<evidence type="ECO:0000256" key="3">
    <source>
        <dbReference type="ARBA" id="ARBA00022723"/>
    </source>
</evidence>
<gene>
    <name evidence="9" type="ORF">GCE9029_03179</name>
</gene>
<dbReference type="Gene3D" id="1.10.760.10">
    <property type="entry name" value="Cytochrome c-like domain"/>
    <property type="match status" value="1"/>
</dbReference>
<dbReference type="OrthoDB" id="5728201at2"/>
<dbReference type="InterPro" id="IPR036909">
    <property type="entry name" value="Cyt_c-like_dom_sf"/>
</dbReference>
<evidence type="ECO:0000256" key="4">
    <source>
        <dbReference type="ARBA" id="ARBA00022982"/>
    </source>
</evidence>
<dbReference type="RefSeq" id="WP_062664601.1">
    <property type="nucleotide sequence ID" value="NZ_FIZX01000002.1"/>
</dbReference>
<dbReference type="STRING" id="1796497.GCE9029_03179"/>
<dbReference type="GO" id="GO:0009055">
    <property type="term" value="F:electron transfer activity"/>
    <property type="evidence" value="ECO:0007669"/>
    <property type="project" value="InterPro"/>
</dbReference>
<dbReference type="Proteomes" id="UP000071641">
    <property type="component" value="Unassembled WGS sequence"/>
</dbReference>
<feature type="signal peptide" evidence="7">
    <location>
        <begin position="1"/>
        <end position="19"/>
    </location>
</feature>
<evidence type="ECO:0000259" key="8">
    <source>
        <dbReference type="PROSITE" id="PS51007"/>
    </source>
</evidence>
<accession>A0A128F7A1</accession>
<keyword evidence="5 6" id="KW-0408">Iron</keyword>
<evidence type="ECO:0000256" key="5">
    <source>
        <dbReference type="ARBA" id="ARBA00023004"/>
    </source>
</evidence>
<evidence type="ECO:0000313" key="10">
    <source>
        <dbReference type="Proteomes" id="UP000071641"/>
    </source>
</evidence>
<evidence type="ECO:0000256" key="2">
    <source>
        <dbReference type="ARBA" id="ARBA00022617"/>
    </source>
</evidence>
<evidence type="ECO:0000256" key="1">
    <source>
        <dbReference type="ARBA" id="ARBA00022448"/>
    </source>
</evidence>
<reference evidence="10" key="1">
    <citation type="submission" date="2016-02" db="EMBL/GenBank/DDBJ databases">
        <authorList>
            <person name="Rodrigo-Torres Lidia"/>
            <person name="Arahal R.David."/>
        </authorList>
    </citation>
    <scope>NUCLEOTIDE SEQUENCE [LARGE SCALE GENOMIC DNA]</scope>
    <source>
        <strain evidence="10">CECT 9029</strain>
    </source>
</reference>
<dbReference type="Pfam" id="PF00034">
    <property type="entry name" value="Cytochrom_C"/>
    <property type="match status" value="1"/>
</dbReference>
<evidence type="ECO:0000256" key="7">
    <source>
        <dbReference type="SAM" id="SignalP"/>
    </source>
</evidence>
<dbReference type="PANTHER" id="PTHR37823">
    <property type="entry name" value="CYTOCHROME C-553-LIKE"/>
    <property type="match status" value="1"/>
</dbReference>
<dbReference type="EMBL" id="FIZX01000002">
    <property type="protein sequence ID" value="CZF82360.1"/>
    <property type="molecule type" value="Genomic_DNA"/>
</dbReference>
<keyword evidence="3 6" id="KW-0479">Metal-binding</keyword>
<evidence type="ECO:0000313" key="9">
    <source>
        <dbReference type="EMBL" id="CZF82360.1"/>
    </source>
</evidence>
<proteinExistence type="predicted"/>
<keyword evidence="1" id="KW-0813">Transport</keyword>
<dbReference type="PROSITE" id="PS51007">
    <property type="entry name" value="CYTC"/>
    <property type="match status" value="1"/>
</dbReference>
<sequence>MFRFVFAILLGFISFQSSADDRKLEFILKDGPQVLFEKTVGIDQMQASAAQRSLSFQSPVYNKPMAYEGLSFKDVASQAGVDFSKVEEIKFVALDGFVATWSKGTTKSPLIVVTGEQGTGGKFTDIGEGKETLNPGPFYVMTTDPKEYNNWIWPFQVYKIELNYQAPKPDYYPSGAEDKPVIMAGYNAFKSTCISCHSINLEGGDIGPELNIPKNITEYRDIEYLKAFIKNPNSYRAKSRMLTFEHLSDQQLNELIEYMAYMGSLKMLDKINE</sequence>
<dbReference type="GO" id="GO:0020037">
    <property type="term" value="F:heme binding"/>
    <property type="evidence" value="ECO:0007669"/>
    <property type="project" value="InterPro"/>
</dbReference>